<feature type="compositionally biased region" description="Basic and acidic residues" evidence="2">
    <location>
        <begin position="380"/>
        <end position="391"/>
    </location>
</feature>
<feature type="region of interest" description="Disordered" evidence="2">
    <location>
        <begin position="256"/>
        <end position="321"/>
    </location>
</feature>
<feature type="compositionally biased region" description="Polar residues" evidence="2">
    <location>
        <begin position="307"/>
        <end position="321"/>
    </location>
</feature>
<proteinExistence type="predicted"/>
<organism evidence="3">
    <name type="scientific">Graphocephala atropunctata</name>
    <dbReference type="NCBI Taxonomy" id="36148"/>
    <lineage>
        <taxon>Eukaryota</taxon>
        <taxon>Metazoa</taxon>
        <taxon>Ecdysozoa</taxon>
        <taxon>Arthropoda</taxon>
        <taxon>Hexapoda</taxon>
        <taxon>Insecta</taxon>
        <taxon>Pterygota</taxon>
        <taxon>Neoptera</taxon>
        <taxon>Paraneoptera</taxon>
        <taxon>Hemiptera</taxon>
        <taxon>Auchenorrhyncha</taxon>
        <taxon>Membracoidea</taxon>
        <taxon>Cicadellidae</taxon>
        <taxon>Cicadellinae</taxon>
        <taxon>Cicadellini</taxon>
        <taxon>Graphocephala</taxon>
    </lineage>
</organism>
<reference evidence="3" key="1">
    <citation type="submission" date="2015-11" db="EMBL/GenBank/DDBJ databases">
        <title>De novo transcriptome assembly of four potential Pierce s Disease insect vectors from Arizona vineyards.</title>
        <authorList>
            <person name="Tassone E.E."/>
        </authorList>
    </citation>
    <scope>NUCLEOTIDE SEQUENCE</scope>
</reference>
<feature type="non-terminal residue" evidence="3">
    <location>
        <position position="1"/>
    </location>
</feature>
<feature type="region of interest" description="Disordered" evidence="2">
    <location>
        <begin position="366"/>
        <end position="412"/>
    </location>
</feature>
<evidence type="ECO:0000256" key="2">
    <source>
        <dbReference type="SAM" id="MobiDB-lite"/>
    </source>
</evidence>
<feature type="compositionally biased region" description="Polar residues" evidence="2">
    <location>
        <begin position="283"/>
        <end position="300"/>
    </location>
</feature>
<protein>
    <submittedName>
        <fullName evidence="3">Uncharacterized protein</fullName>
    </submittedName>
</protein>
<sequence length="525" mass="58707">RGDQQSSSAIEINDSISSNCDILSSPIQGLGRSNIQNSSPDILNSSLVDFKLEEMKTKLQDHGKLEEQDLETSLTLAAEAGSILLQENIELKRNNNNLNCQVTVLKTNFLCMEAKIEELTTRENKYEQKIETLLSQMEELEQQLNKSKQDKIDVQTIFEEHDIKQSEILTNYSLKIKEQEKLIAKLIHSAENSHTNVIKTPVDVGTQTTPINSPPTNVTLLLDLALIKEKQDQMVQSITELNRNLENIAITKPLMTEDPGSKTSLTGDYSLSTTPKPTELTGGISQTPTKKLSTTAQTRIFNPPTTPQATESTGGISQTPTKKLSITALKKSSSLLTTPQATELTGGISQTPTKKLSIIAGDDVFDRHDTGRNRQTPTNKLDEVETGKDRQSLSLSLNHQPKNPIPSDNKAYKIPERGSVLSKTPPMNTFKKLQNESHEEFFIKHIDFYKDLITNWRESCTTLKPILLQGDLANSSESNETTPLVEKNSFLDKTHPILKRFKTKFYRRKTIGFQVAKLSPCYIRT</sequence>
<feature type="compositionally biased region" description="Polar residues" evidence="2">
    <location>
        <begin position="261"/>
        <end position="276"/>
    </location>
</feature>
<evidence type="ECO:0000256" key="1">
    <source>
        <dbReference type="SAM" id="Coils"/>
    </source>
</evidence>
<feature type="compositionally biased region" description="Polar residues" evidence="2">
    <location>
        <begin position="392"/>
        <end position="401"/>
    </location>
</feature>
<dbReference type="AlphaFoldDB" id="A0A1B6KG14"/>
<dbReference type="EMBL" id="GEBQ01029843">
    <property type="protein sequence ID" value="JAT10134.1"/>
    <property type="molecule type" value="Transcribed_RNA"/>
</dbReference>
<keyword evidence="1" id="KW-0175">Coiled coil</keyword>
<evidence type="ECO:0000313" key="3">
    <source>
        <dbReference type="EMBL" id="JAT10134.1"/>
    </source>
</evidence>
<gene>
    <name evidence="3" type="ORF">g.30775</name>
</gene>
<accession>A0A1B6KG14</accession>
<feature type="coiled-coil region" evidence="1">
    <location>
        <begin position="88"/>
        <end position="157"/>
    </location>
</feature>
<name>A0A1B6KG14_9HEMI</name>